<feature type="binding site" evidence="15">
    <location>
        <begin position="98"/>
        <end position="105"/>
    </location>
    <ligand>
        <name>ATP</name>
        <dbReference type="ChEBI" id="CHEBI:30616"/>
    </ligand>
</feature>
<evidence type="ECO:0000256" key="16">
    <source>
        <dbReference type="RuleBase" id="RU000394"/>
    </source>
</evidence>
<feature type="compositionally biased region" description="Basic and acidic residues" evidence="17">
    <location>
        <begin position="524"/>
        <end position="547"/>
    </location>
</feature>
<evidence type="ECO:0000256" key="5">
    <source>
        <dbReference type="ARBA" id="ARBA00022741"/>
    </source>
</evidence>
<keyword evidence="9" id="KW-0969">Cilium</keyword>
<organism evidence="19 20">
    <name type="scientific">Batillaria attramentaria</name>
    <dbReference type="NCBI Taxonomy" id="370345"/>
    <lineage>
        <taxon>Eukaryota</taxon>
        <taxon>Metazoa</taxon>
        <taxon>Spiralia</taxon>
        <taxon>Lophotrochozoa</taxon>
        <taxon>Mollusca</taxon>
        <taxon>Gastropoda</taxon>
        <taxon>Caenogastropoda</taxon>
        <taxon>Sorbeoconcha</taxon>
        <taxon>Cerithioidea</taxon>
        <taxon>Batillariidae</taxon>
        <taxon>Batillaria</taxon>
    </lineage>
</organism>
<evidence type="ECO:0000256" key="14">
    <source>
        <dbReference type="ARBA" id="ARBA00063408"/>
    </source>
</evidence>
<dbReference type="InterPro" id="IPR027417">
    <property type="entry name" value="P-loop_NTPase"/>
</dbReference>
<keyword evidence="10 15" id="KW-0505">Motor protein</keyword>
<dbReference type="Pfam" id="PF23735">
    <property type="entry name" value="KIF9"/>
    <property type="match status" value="1"/>
</dbReference>
<evidence type="ECO:0000256" key="12">
    <source>
        <dbReference type="ARBA" id="ARBA00023273"/>
    </source>
</evidence>
<dbReference type="AlphaFoldDB" id="A0ABD0M465"/>
<comment type="similarity">
    <text evidence="15 16">Belongs to the TRAFAC class myosin-kinesin ATPase superfamily. Kinesin family.</text>
</comment>
<evidence type="ECO:0000256" key="2">
    <source>
        <dbReference type="ARBA" id="ARBA00022490"/>
    </source>
</evidence>
<dbReference type="InterPro" id="IPR056524">
    <property type="entry name" value="KIF6/9_C"/>
</dbReference>
<keyword evidence="3" id="KW-0597">Phosphoprotein</keyword>
<evidence type="ECO:0000256" key="7">
    <source>
        <dbReference type="ARBA" id="ARBA00022846"/>
    </source>
</evidence>
<dbReference type="InterPro" id="IPR036961">
    <property type="entry name" value="Kinesin_motor_dom_sf"/>
</dbReference>
<dbReference type="PANTHER" id="PTHR47968:SF62">
    <property type="entry name" value="KINESIN FAMILY MEMBER 5A"/>
    <property type="match status" value="1"/>
</dbReference>
<evidence type="ECO:0000256" key="17">
    <source>
        <dbReference type="SAM" id="MobiDB-lite"/>
    </source>
</evidence>
<evidence type="ECO:0000313" key="19">
    <source>
        <dbReference type="EMBL" id="KAK7506301.1"/>
    </source>
</evidence>
<dbReference type="PROSITE" id="PS50067">
    <property type="entry name" value="KINESIN_MOTOR_2"/>
    <property type="match status" value="1"/>
</dbReference>
<evidence type="ECO:0000256" key="1">
    <source>
        <dbReference type="ARBA" id="ARBA00004611"/>
    </source>
</evidence>
<keyword evidence="11" id="KW-0206">Cytoskeleton</keyword>
<comment type="subunit">
    <text evidence="14">Interacts with HYDIN.</text>
</comment>
<feature type="compositionally biased region" description="Polar residues" evidence="17">
    <location>
        <begin position="548"/>
        <end position="558"/>
    </location>
</feature>
<dbReference type="GO" id="GO:0005524">
    <property type="term" value="F:ATP binding"/>
    <property type="evidence" value="ECO:0007669"/>
    <property type="project" value="UniProtKB-UniRule"/>
</dbReference>
<evidence type="ECO:0000256" key="4">
    <source>
        <dbReference type="ARBA" id="ARBA00022701"/>
    </source>
</evidence>
<keyword evidence="5 15" id="KW-0547">Nucleotide-binding</keyword>
<dbReference type="PROSITE" id="PS00411">
    <property type="entry name" value="KINESIN_MOTOR_1"/>
    <property type="match status" value="1"/>
</dbReference>
<sequence>MSGRANNRNKKVKVWARIRPTSNFAHDNLELLPDHRSINAHLKRDPKKGVVNNQILDWSFKLDGIFHNATQEHVFSTVCSDIVTSALDGYNGTLMCYGQTGAGKTFTITGATESYRHRGMIPRGLSQLFREIEERPEYSITVRVSYLEIYNETMFDLLSTLPESASQAIAEPMVVTENQDGVYVKGLSCHLAQNEEEALNLLFEGETNRAIAAHSLNRMSSRSHCIFTVYLESRSRVQSSAKYTVSKVNFVDLAGSERIGKSKSEGKMVTEALYINKSLSFLEQVVIALADRHRDHIPFRQSKLTHYLKDSIGGNCNTVLIANVWGERTQLEETVATLRFATRMMCVTSEPAVNEVFDPALLVKKLQREIVHLKSELAMHDTLTNRSQVSYEPLSEQQKYEIRQQCRRYLEGALDEIDIVNLRQIQGTFEAFREIYNQMEQDVEERLRQKYTMIDRSDTAAIAAAQQAGMTIAEDGSMVGDTDGAGFGVGSAPKSARAEPSAVVQLKKKEREREKKRTSGRGSAKGERERDVKSPHGSPVDREKEGEGSTSPVSSAGATSRPEKAQRPSTPPSRTAAFEEFKQERGSEINRILIENKEILASKKKAYSDLAKKVNSVKTDIDNTRQRLDRLRMEREAEGPVYNEDGDVVISEEEFLEIQKLKDLKTSYRLDFEELKTLKTQVQYCQKLVDQCRQRLLNEFDKWYAESFLNQTEEEQTSMTAGLGTRPGVYLSMNQGAMPEDEGEKFDRLQMELLMNNPDSAAFYNARMRTQRRKTYESAMSQAQPSYRKPGTPTITIRNKPPNMMQVQY</sequence>
<feature type="region of interest" description="Disordered" evidence="17">
    <location>
        <begin position="777"/>
        <end position="809"/>
    </location>
</feature>
<keyword evidence="6 15" id="KW-0067">ATP-binding</keyword>
<evidence type="ECO:0000313" key="20">
    <source>
        <dbReference type="Proteomes" id="UP001519460"/>
    </source>
</evidence>
<keyword evidence="4 16" id="KW-0493">Microtubule</keyword>
<protein>
    <recommendedName>
        <fullName evidence="16">Kinesin-like protein</fullName>
    </recommendedName>
</protein>
<keyword evidence="7" id="KW-0282">Flagellum</keyword>
<comment type="function">
    <text evidence="13">Essential for normal male fertility and for progressive motility of spermatozoa.</text>
</comment>
<keyword evidence="2" id="KW-0963">Cytoplasm</keyword>
<feature type="compositionally biased region" description="Basic and acidic residues" evidence="17">
    <location>
        <begin position="507"/>
        <end position="517"/>
    </location>
</feature>
<evidence type="ECO:0000256" key="13">
    <source>
        <dbReference type="ARBA" id="ARBA00059553"/>
    </source>
</evidence>
<dbReference type="PRINTS" id="PR00380">
    <property type="entry name" value="KINESINHEAVY"/>
</dbReference>
<dbReference type="InterPro" id="IPR001752">
    <property type="entry name" value="Kinesin_motor_dom"/>
</dbReference>
<comment type="subcellular location">
    <subcellularLocation>
        <location evidence="1">Cytoplasm</location>
        <location evidence="1">Cytoskeleton</location>
        <location evidence="1">Flagellum axoneme</location>
    </subcellularLocation>
</comment>
<dbReference type="Gene3D" id="3.40.850.10">
    <property type="entry name" value="Kinesin motor domain"/>
    <property type="match status" value="1"/>
</dbReference>
<feature type="domain" description="Kinesin motor" evidence="18">
    <location>
        <begin position="11"/>
        <end position="347"/>
    </location>
</feature>
<evidence type="ECO:0000256" key="6">
    <source>
        <dbReference type="ARBA" id="ARBA00022840"/>
    </source>
</evidence>
<comment type="caution">
    <text evidence="19">The sequence shown here is derived from an EMBL/GenBank/DDBJ whole genome shotgun (WGS) entry which is preliminary data.</text>
</comment>
<dbReference type="Pfam" id="PF00225">
    <property type="entry name" value="Kinesin"/>
    <property type="match status" value="1"/>
</dbReference>
<evidence type="ECO:0000256" key="11">
    <source>
        <dbReference type="ARBA" id="ARBA00023212"/>
    </source>
</evidence>
<evidence type="ECO:0000256" key="8">
    <source>
        <dbReference type="ARBA" id="ARBA00023054"/>
    </source>
</evidence>
<dbReference type="EMBL" id="JACVVK020000007">
    <property type="protein sequence ID" value="KAK7506301.1"/>
    <property type="molecule type" value="Genomic_DNA"/>
</dbReference>
<evidence type="ECO:0000256" key="15">
    <source>
        <dbReference type="PROSITE-ProRule" id="PRU00283"/>
    </source>
</evidence>
<dbReference type="InterPro" id="IPR019821">
    <property type="entry name" value="Kinesin_motor_CS"/>
</dbReference>
<accession>A0ABD0M465</accession>
<evidence type="ECO:0000256" key="9">
    <source>
        <dbReference type="ARBA" id="ARBA00023069"/>
    </source>
</evidence>
<dbReference type="FunFam" id="3.40.850.10:FF:000040">
    <property type="entry name" value="Kinesin-like protein"/>
    <property type="match status" value="1"/>
</dbReference>
<keyword evidence="12" id="KW-0966">Cell projection</keyword>
<keyword evidence="20" id="KW-1185">Reference proteome</keyword>
<dbReference type="GO" id="GO:0005874">
    <property type="term" value="C:microtubule"/>
    <property type="evidence" value="ECO:0007669"/>
    <property type="project" value="UniProtKB-KW"/>
</dbReference>
<evidence type="ECO:0000256" key="3">
    <source>
        <dbReference type="ARBA" id="ARBA00022553"/>
    </source>
</evidence>
<name>A0ABD0M465_9CAEN</name>
<dbReference type="SUPFAM" id="SSF52540">
    <property type="entry name" value="P-loop containing nucleoside triphosphate hydrolases"/>
    <property type="match status" value="1"/>
</dbReference>
<dbReference type="SMART" id="SM00129">
    <property type="entry name" value="KISc"/>
    <property type="match status" value="1"/>
</dbReference>
<feature type="region of interest" description="Disordered" evidence="17">
    <location>
        <begin position="483"/>
        <end position="582"/>
    </location>
</feature>
<dbReference type="PANTHER" id="PTHR47968">
    <property type="entry name" value="CENTROMERE PROTEIN E"/>
    <property type="match status" value="1"/>
</dbReference>
<keyword evidence="8" id="KW-0175">Coiled coil</keyword>
<dbReference type="Proteomes" id="UP001519460">
    <property type="component" value="Unassembled WGS sequence"/>
</dbReference>
<reference evidence="19 20" key="1">
    <citation type="journal article" date="2023" name="Sci. Data">
        <title>Genome assembly of the Korean intertidal mud-creeper Batillaria attramentaria.</title>
        <authorList>
            <person name="Patra A.K."/>
            <person name="Ho P.T."/>
            <person name="Jun S."/>
            <person name="Lee S.J."/>
            <person name="Kim Y."/>
            <person name="Won Y.J."/>
        </authorList>
    </citation>
    <scope>NUCLEOTIDE SEQUENCE [LARGE SCALE GENOMIC DNA]</scope>
    <source>
        <strain evidence="19">Wonlab-2016</strain>
    </source>
</reference>
<evidence type="ECO:0000256" key="10">
    <source>
        <dbReference type="ARBA" id="ARBA00023175"/>
    </source>
</evidence>
<proteinExistence type="inferred from homology"/>
<evidence type="ECO:0000259" key="18">
    <source>
        <dbReference type="PROSITE" id="PS50067"/>
    </source>
</evidence>
<dbReference type="InterPro" id="IPR027640">
    <property type="entry name" value="Kinesin-like_fam"/>
</dbReference>
<gene>
    <name evidence="19" type="ORF">BaRGS_00002413</name>
</gene>
<dbReference type="GO" id="GO:0003774">
    <property type="term" value="F:cytoskeletal motor activity"/>
    <property type="evidence" value="ECO:0007669"/>
    <property type="project" value="UniProtKB-UniRule"/>
</dbReference>